<keyword evidence="3" id="KW-0963">Cytoplasm</keyword>
<dbReference type="AlphaFoldDB" id="E8Q675"/>
<dbReference type="Proteomes" id="UP000007464">
    <property type="component" value="Chromosome"/>
</dbReference>
<proteinExistence type="inferred from homology"/>
<gene>
    <name evidence="3 6" type="primary">fumC</name>
    <name evidence="6" type="ordered locus">BVAF_376</name>
</gene>
<dbReference type="GO" id="GO:0006106">
    <property type="term" value="P:fumarate metabolic process"/>
    <property type="evidence" value="ECO:0007669"/>
    <property type="project" value="InterPro"/>
</dbReference>
<dbReference type="InterPro" id="IPR018951">
    <property type="entry name" value="Fumarase_C_C"/>
</dbReference>
<dbReference type="GO" id="GO:0004333">
    <property type="term" value="F:fumarate hydratase activity"/>
    <property type="evidence" value="ECO:0007669"/>
    <property type="project" value="UniProtKB-UniRule"/>
</dbReference>
<dbReference type="FunFam" id="1.20.200.10:FF:000001">
    <property type="entry name" value="Fumarate hydratase, mitochondrial"/>
    <property type="match status" value="1"/>
</dbReference>
<comment type="subcellular location">
    <subcellularLocation>
        <location evidence="3">Cytoplasm</location>
    </subcellularLocation>
</comment>
<keyword evidence="3" id="KW-0816">Tricarboxylic acid cycle</keyword>
<dbReference type="InterPro" id="IPR008948">
    <property type="entry name" value="L-Aspartase-like"/>
</dbReference>
<evidence type="ECO:0000256" key="3">
    <source>
        <dbReference type="HAMAP-Rule" id="MF_00743"/>
    </source>
</evidence>
<comment type="pathway">
    <text evidence="3">Carbohydrate metabolism; tricarboxylic acid cycle; (S)-malate from fumarate: step 1/1.</text>
</comment>
<feature type="binding site" evidence="3">
    <location>
        <begin position="95"/>
        <end position="97"/>
    </location>
    <ligand>
        <name>substrate</name>
    </ligand>
</feature>
<dbReference type="Gene3D" id="1.10.275.10">
    <property type="entry name" value="Fumarase/aspartase (N-terminal domain)"/>
    <property type="match status" value="1"/>
</dbReference>
<dbReference type="Pfam" id="PF10415">
    <property type="entry name" value="FumaraseC_C"/>
    <property type="match status" value="1"/>
</dbReference>
<dbReference type="GO" id="GO:0042802">
    <property type="term" value="F:identical protein binding"/>
    <property type="evidence" value="ECO:0007669"/>
    <property type="project" value="UniProtKB-ARBA"/>
</dbReference>
<dbReference type="InterPro" id="IPR022761">
    <property type="entry name" value="Fumarate_lyase_N"/>
</dbReference>
<comment type="subunit">
    <text evidence="3">Homotetramer.</text>
</comment>
<evidence type="ECO:0000256" key="1">
    <source>
        <dbReference type="ARBA" id="ARBA00009084"/>
    </source>
</evidence>
<dbReference type="FunFam" id="1.10.275.10:FF:000001">
    <property type="entry name" value="Fumarate hydratase, mitochondrial"/>
    <property type="match status" value="1"/>
</dbReference>
<keyword evidence="2 3" id="KW-0456">Lyase</keyword>
<dbReference type="PRINTS" id="PR00149">
    <property type="entry name" value="FUMRATELYASE"/>
</dbReference>
<feature type="binding site" evidence="3">
    <location>
        <position position="186"/>
    </location>
    <ligand>
        <name>substrate</name>
    </ligand>
</feature>
<feature type="site" description="Important for catalytic activity" evidence="3">
    <location>
        <position position="330"/>
    </location>
</feature>
<dbReference type="OrthoDB" id="9802809at2"/>
<reference evidence="6 7" key="1">
    <citation type="journal article" date="2010" name="BMC Genomics">
        <title>Unprecedented loss of ammonia assimilation capability in a urease-encoding bacterial mutualist.</title>
        <authorList>
            <person name="Williams L.E."/>
            <person name="Wernegreen J.J."/>
        </authorList>
    </citation>
    <scope>NUCLEOTIDE SEQUENCE [LARGE SCALE GENOMIC DNA]</scope>
    <source>
        <strain evidence="6 7">BVAF</strain>
    </source>
</reference>
<comment type="miscellaneous">
    <text evidence="3">There are 2 substrate-binding sites: the catalytic A site, and the non-catalytic B site that may play a role in the transfer of substrate or product between the active site and the solvent. Alternatively, the B site may bind allosteric effectors.</text>
</comment>
<dbReference type="GO" id="GO:0005737">
    <property type="term" value="C:cytoplasm"/>
    <property type="evidence" value="ECO:0007669"/>
    <property type="project" value="UniProtKB-SubCell"/>
</dbReference>
<feature type="binding site" evidence="3">
    <location>
        <begin position="323"/>
        <end position="325"/>
    </location>
    <ligand>
        <name>substrate</name>
    </ligand>
</feature>
<dbReference type="InterPro" id="IPR024083">
    <property type="entry name" value="Fumarase/histidase_N"/>
</dbReference>
<dbReference type="EMBL" id="CP002189">
    <property type="protein sequence ID" value="ADV33769.1"/>
    <property type="molecule type" value="Genomic_DNA"/>
</dbReference>
<evidence type="ECO:0000313" key="6">
    <source>
        <dbReference type="EMBL" id="ADV33769.1"/>
    </source>
</evidence>
<evidence type="ECO:0000256" key="2">
    <source>
        <dbReference type="ARBA" id="ARBA00023239"/>
    </source>
</evidence>
<dbReference type="SUPFAM" id="SSF48557">
    <property type="entry name" value="L-aspartase-like"/>
    <property type="match status" value="1"/>
</dbReference>
<evidence type="ECO:0000259" key="4">
    <source>
        <dbReference type="Pfam" id="PF00206"/>
    </source>
</evidence>
<dbReference type="Gene3D" id="1.10.40.30">
    <property type="entry name" value="Fumarase/aspartase (C-terminal domain)"/>
    <property type="match status" value="1"/>
</dbReference>
<accession>E8Q675</accession>
<dbReference type="GO" id="GO:0006099">
    <property type="term" value="P:tricarboxylic acid cycle"/>
    <property type="evidence" value="ECO:0007669"/>
    <property type="project" value="UniProtKB-UniRule"/>
</dbReference>
<comment type="similarity">
    <text evidence="1 3">Belongs to the class-II fumarase/aspartase family. Fumarase subfamily.</text>
</comment>
<feature type="domain" description="Fumarate lyase N-terminal" evidence="4">
    <location>
        <begin position="17"/>
        <end position="341"/>
    </location>
</feature>
<dbReference type="InterPro" id="IPR020557">
    <property type="entry name" value="Fumarate_lyase_CS"/>
</dbReference>
<feature type="active site" evidence="3">
    <location>
        <position position="317"/>
    </location>
</feature>
<keyword evidence="7" id="KW-1185">Reference proteome</keyword>
<comment type="catalytic activity">
    <reaction evidence="3">
        <text>(S)-malate = fumarate + H2O</text>
        <dbReference type="Rhea" id="RHEA:12460"/>
        <dbReference type="ChEBI" id="CHEBI:15377"/>
        <dbReference type="ChEBI" id="CHEBI:15589"/>
        <dbReference type="ChEBI" id="CHEBI:29806"/>
        <dbReference type="EC" id="4.2.1.2"/>
    </reaction>
</comment>
<dbReference type="FunFam" id="1.10.40.30:FF:000002">
    <property type="entry name" value="Fumarate hydratase class II"/>
    <property type="match status" value="1"/>
</dbReference>
<dbReference type="Gene3D" id="1.20.200.10">
    <property type="entry name" value="Fumarase/aspartase (Central domain)"/>
    <property type="match status" value="1"/>
</dbReference>
<dbReference type="HOGENOM" id="CLU_021594_4_1_6"/>
<comment type="function">
    <text evidence="3">Involved in the TCA cycle. Catalyzes the stereospecific interconversion of fumarate to L-malate.</text>
</comment>
<dbReference type="HAMAP" id="MF_00743">
    <property type="entry name" value="FumaraseC"/>
    <property type="match status" value="1"/>
</dbReference>
<dbReference type="RefSeq" id="WP_013516694.1">
    <property type="nucleotide sequence ID" value="NC_014909.2"/>
</dbReference>
<dbReference type="KEGG" id="bva:BVAF_376"/>
<sequence length="467" mass="51828">MTKYTKLIHKSLDLSHNLWGPQTELSLKYFNISYEKMPLELIKSLAFIKRAAAQVNFDLKLLDFNRSEAIIKAADEVLSGIHESEFPLSVWQTGSGTQSNMNINEVLSNRANELLKKKLGNKKKLLVHPNDHVNKSQSSNDVFPSAMHIAIIISLKEQLIPTVKILQKTLLKKSIQFRDIIKIGRTHLQDAIPLTLGQEISGWDFMLRKDIDHIKLHIPYLSTLALGGTAVGTGFGAHPEYDERVVLELSRLINHTFVSAPNKFESLSTCNALVHSHGALKGLATSMMKIANDIRLLASGPRCGIGEIIIPANEPGSSMMPGKVNPTQCESMTMLCCQVMGNDVSIGIGGASGNLELNVYRPLIIYNFLQSVRLLSDGIRNFHDYCVVGLQPNIKRIKELLDKSIMLVTALSLHIGYEKSAQIAKEAELTGVTLKTAAEKLGYISEDQFDEWVNPDNMIHPTETKLL</sequence>
<dbReference type="GO" id="GO:0006108">
    <property type="term" value="P:malate metabolic process"/>
    <property type="evidence" value="ECO:0007669"/>
    <property type="project" value="TreeGrafter"/>
</dbReference>
<dbReference type="NCBIfam" id="TIGR00979">
    <property type="entry name" value="fumC_II"/>
    <property type="match status" value="1"/>
</dbReference>
<feature type="binding site" evidence="3">
    <location>
        <begin position="138"/>
        <end position="140"/>
    </location>
    <ligand>
        <name>substrate</name>
    </ligand>
</feature>
<feature type="binding site" evidence="3">
    <location>
        <position position="318"/>
    </location>
    <ligand>
        <name>substrate</name>
    </ligand>
</feature>
<evidence type="ECO:0000313" key="7">
    <source>
        <dbReference type="Proteomes" id="UP000007464"/>
    </source>
</evidence>
<feature type="binding site" description="in site B" evidence="3">
    <location>
        <begin position="128"/>
        <end position="131"/>
    </location>
    <ligand>
        <name>substrate</name>
    </ligand>
</feature>
<dbReference type="STRING" id="859654.BVAF_376"/>
<protein>
    <recommendedName>
        <fullName evidence="3">Fumarate hydratase class II</fullName>
        <shortName evidence="3">Fumarase C</shortName>
        <ecNumber evidence="3">4.2.1.2</ecNumber>
    </recommendedName>
    <alternativeName>
        <fullName evidence="3">Aerobic fumarase</fullName>
    </alternativeName>
    <alternativeName>
        <fullName evidence="3">Iron-independent fumarase</fullName>
    </alternativeName>
</protein>
<feature type="active site" description="Proton donor/acceptor" evidence="3">
    <location>
        <position position="187"/>
    </location>
</feature>
<dbReference type="InterPro" id="IPR005677">
    <property type="entry name" value="Fum_hydII"/>
</dbReference>
<name>E8Q675_BLOVB</name>
<organism evidence="6 7">
    <name type="scientific">Blochmanniella vafra (strain BVAF)</name>
    <dbReference type="NCBI Taxonomy" id="859654"/>
    <lineage>
        <taxon>Bacteria</taxon>
        <taxon>Pseudomonadati</taxon>
        <taxon>Pseudomonadota</taxon>
        <taxon>Gammaproteobacteria</taxon>
        <taxon>Enterobacterales</taxon>
        <taxon>Enterobacteriaceae</taxon>
        <taxon>ant endosymbionts</taxon>
        <taxon>Candidatus Blochmanniella</taxon>
    </lineage>
</organism>
<dbReference type="Pfam" id="PF00206">
    <property type="entry name" value="Lyase_1"/>
    <property type="match status" value="1"/>
</dbReference>
<dbReference type="PANTHER" id="PTHR11444:SF1">
    <property type="entry name" value="FUMARATE HYDRATASE, MITOCHONDRIAL"/>
    <property type="match status" value="1"/>
</dbReference>
<dbReference type="PANTHER" id="PTHR11444">
    <property type="entry name" value="ASPARTATEAMMONIA/ARGININOSUCCINATE/ADENYLOSUCCINATE LYASE"/>
    <property type="match status" value="1"/>
</dbReference>
<evidence type="ECO:0000259" key="5">
    <source>
        <dbReference type="Pfam" id="PF10415"/>
    </source>
</evidence>
<feature type="domain" description="Fumarase C C-terminal" evidence="5">
    <location>
        <begin position="407"/>
        <end position="460"/>
    </location>
</feature>
<dbReference type="CDD" id="cd01362">
    <property type="entry name" value="Fumarase_classII"/>
    <property type="match status" value="1"/>
</dbReference>
<dbReference type="EC" id="4.2.1.2" evidence="3"/>
<dbReference type="UniPathway" id="UPA00223">
    <property type="reaction ID" value="UER01007"/>
</dbReference>
<dbReference type="InterPro" id="IPR000362">
    <property type="entry name" value="Fumarate_lyase_fam"/>
</dbReference>
<dbReference type="PROSITE" id="PS00163">
    <property type="entry name" value="FUMARATE_LYASES"/>
    <property type="match status" value="1"/>
</dbReference>